<evidence type="ECO:0000259" key="5">
    <source>
        <dbReference type="Pfam" id="PF13649"/>
    </source>
</evidence>
<reference evidence="6" key="1">
    <citation type="submission" date="2022-01" db="EMBL/GenBank/DDBJ databases">
        <title>Genome-Based Taxonomic Classification of the Phylum Actinobacteria.</title>
        <authorList>
            <person name="Gao Y."/>
        </authorList>
    </citation>
    <scope>NUCLEOTIDE SEQUENCE</scope>
    <source>
        <strain evidence="6">KLBMP 8922</strain>
    </source>
</reference>
<dbReference type="RefSeq" id="WP_235051179.1">
    <property type="nucleotide sequence ID" value="NZ_JAKFHA010000003.1"/>
</dbReference>
<dbReference type="PANTHER" id="PTHR43464">
    <property type="entry name" value="METHYLTRANSFERASE"/>
    <property type="match status" value="1"/>
</dbReference>
<evidence type="ECO:0000256" key="3">
    <source>
        <dbReference type="ARBA" id="ARBA00022691"/>
    </source>
</evidence>
<evidence type="ECO:0000256" key="4">
    <source>
        <dbReference type="SAM" id="MobiDB-lite"/>
    </source>
</evidence>
<dbReference type="GO" id="GO:0032259">
    <property type="term" value="P:methylation"/>
    <property type="evidence" value="ECO:0007669"/>
    <property type="project" value="UniProtKB-KW"/>
</dbReference>
<dbReference type="Gene3D" id="3.40.50.150">
    <property type="entry name" value="Vaccinia Virus protein VP39"/>
    <property type="match status" value="1"/>
</dbReference>
<proteinExistence type="predicted"/>
<dbReference type="EMBL" id="JAKFHA010000003">
    <property type="protein sequence ID" value="MCF2527026.1"/>
    <property type="molecule type" value="Genomic_DNA"/>
</dbReference>
<dbReference type="Proteomes" id="UP001165378">
    <property type="component" value="Unassembled WGS sequence"/>
</dbReference>
<dbReference type="InterPro" id="IPR029063">
    <property type="entry name" value="SAM-dependent_MTases_sf"/>
</dbReference>
<evidence type="ECO:0000256" key="1">
    <source>
        <dbReference type="ARBA" id="ARBA00022603"/>
    </source>
</evidence>
<keyword evidence="3" id="KW-0949">S-adenosyl-L-methionine</keyword>
<dbReference type="PANTHER" id="PTHR43464:SF19">
    <property type="entry name" value="UBIQUINONE BIOSYNTHESIS O-METHYLTRANSFERASE, MITOCHONDRIAL"/>
    <property type="match status" value="1"/>
</dbReference>
<dbReference type="AlphaFoldDB" id="A0AA41TZ16"/>
<dbReference type="InterPro" id="IPR041698">
    <property type="entry name" value="Methyltransf_25"/>
</dbReference>
<dbReference type="CDD" id="cd02440">
    <property type="entry name" value="AdoMet_MTases"/>
    <property type="match status" value="1"/>
</dbReference>
<name>A0AA41TZ16_9ACTN</name>
<feature type="domain" description="Methyltransferase" evidence="5">
    <location>
        <begin position="65"/>
        <end position="155"/>
    </location>
</feature>
<accession>A0AA41TZ16</accession>
<keyword evidence="2" id="KW-0808">Transferase</keyword>
<sequence length="218" mass="23548">MADYVRTYRFGMTPREAYGEAAGDSIAAMLDRAEADRRRPPAPDPEGPEGPAGDGTGRRTLGRALDLGCGRGEFTPLLAARGWQAVGIDGVPASVEAARRRGNAGVSYVAGDVTDLASARLGTFDLFFDVGCFHGLDARRRHAVGQGVTTLARPGAVLLMLAYGPSQFRTMVGGASREEVEEAFPRWELRAIDPADTTGLGWPMNRTKPRWYRLRLKP</sequence>
<feature type="region of interest" description="Disordered" evidence="4">
    <location>
        <begin position="36"/>
        <end position="60"/>
    </location>
</feature>
<dbReference type="SUPFAM" id="SSF53335">
    <property type="entry name" value="S-adenosyl-L-methionine-dependent methyltransferases"/>
    <property type="match status" value="1"/>
</dbReference>
<keyword evidence="7" id="KW-1185">Reference proteome</keyword>
<dbReference type="Pfam" id="PF13649">
    <property type="entry name" value="Methyltransf_25"/>
    <property type="match status" value="1"/>
</dbReference>
<keyword evidence="1 6" id="KW-0489">Methyltransferase</keyword>
<evidence type="ECO:0000256" key="2">
    <source>
        <dbReference type="ARBA" id="ARBA00022679"/>
    </source>
</evidence>
<comment type="caution">
    <text evidence="6">The sequence shown here is derived from an EMBL/GenBank/DDBJ whole genome shotgun (WGS) entry which is preliminary data.</text>
</comment>
<protein>
    <submittedName>
        <fullName evidence="6">Class I SAM-dependent methyltransferase</fullName>
    </submittedName>
</protein>
<evidence type="ECO:0000313" key="6">
    <source>
        <dbReference type="EMBL" id="MCF2527026.1"/>
    </source>
</evidence>
<organism evidence="6 7">
    <name type="scientific">Yinghuangia soli</name>
    <dbReference type="NCBI Taxonomy" id="2908204"/>
    <lineage>
        <taxon>Bacteria</taxon>
        <taxon>Bacillati</taxon>
        <taxon>Actinomycetota</taxon>
        <taxon>Actinomycetes</taxon>
        <taxon>Kitasatosporales</taxon>
        <taxon>Streptomycetaceae</taxon>
        <taxon>Yinghuangia</taxon>
    </lineage>
</organism>
<evidence type="ECO:0000313" key="7">
    <source>
        <dbReference type="Proteomes" id="UP001165378"/>
    </source>
</evidence>
<gene>
    <name evidence="6" type="ORF">LZ495_07320</name>
</gene>
<dbReference type="GO" id="GO:0008168">
    <property type="term" value="F:methyltransferase activity"/>
    <property type="evidence" value="ECO:0007669"/>
    <property type="project" value="UniProtKB-KW"/>
</dbReference>